<dbReference type="Proteomes" id="UP000324222">
    <property type="component" value="Unassembled WGS sequence"/>
</dbReference>
<gene>
    <name evidence="1" type="ORF">E2C01_020201</name>
</gene>
<evidence type="ECO:0000313" key="2">
    <source>
        <dbReference type="Proteomes" id="UP000324222"/>
    </source>
</evidence>
<sequence length="117" mass="12615">MTEQTQQNTTTTEAANLFVDIRVAHTIGGGSQHTRTQVEVSTNAPVQDPILASVISKVLSREVLIPSNASKISESIGEILKGYIGKCSVSVPQARTLHFELDEGVARQPDAVYLQPE</sequence>
<name>A0A5B7DZI7_PORTR</name>
<dbReference type="AlphaFoldDB" id="A0A5B7DZI7"/>
<proteinExistence type="predicted"/>
<comment type="caution">
    <text evidence="1">The sequence shown here is derived from an EMBL/GenBank/DDBJ whole genome shotgun (WGS) entry which is preliminary data.</text>
</comment>
<protein>
    <submittedName>
        <fullName evidence="1">Uncharacterized protein</fullName>
    </submittedName>
</protein>
<organism evidence="1 2">
    <name type="scientific">Portunus trituberculatus</name>
    <name type="common">Swimming crab</name>
    <name type="synonym">Neptunus trituberculatus</name>
    <dbReference type="NCBI Taxonomy" id="210409"/>
    <lineage>
        <taxon>Eukaryota</taxon>
        <taxon>Metazoa</taxon>
        <taxon>Ecdysozoa</taxon>
        <taxon>Arthropoda</taxon>
        <taxon>Crustacea</taxon>
        <taxon>Multicrustacea</taxon>
        <taxon>Malacostraca</taxon>
        <taxon>Eumalacostraca</taxon>
        <taxon>Eucarida</taxon>
        <taxon>Decapoda</taxon>
        <taxon>Pleocyemata</taxon>
        <taxon>Brachyura</taxon>
        <taxon>Eubrachyura</taxon>
        <taxon>Portunoidea</taxon>
        <taxon>Portunidae</taxon>
        <taxon>Portuninae</taxon>
        <taxon>Portunus</taxon>
    </lineage>
</organism>
<dbReference type="EMBL" id="VSRR010001684">
    <property type="protein sequence ID" value="MPC27050.1"/>
    <property type="molecule type" value="Genomic_DNA"/>
</dbReference>
<evidence type="ECO:0000313" key="1">
    <source>
        <dbReference type="EMBL" id="MPC27050.1"/>
    </source>
</evidence>
<accession>A0A5B7DZI7</accession>
<keyword evidence="2" id="KW-1185">Reference proteome</keyword>
<reference evidence="1 2" key="1">
    <citation type="submission" date="2019-05" db="EMBL/GenBank/DDBJ databases">
        <title>Another draft genome of Portunus trituberculatus and its Hox gene families provides insights of decapod evolution.</title>
        <authorList>
            <person name="Jeong J.-H."/>
            <person name="Song I."/>
            <person name="Kim S."/>
            <person name="Choi T."/>
            <person name="Kim D."/>
            <person name="Ryu S."/>
            <person name="Kim W."/>
        </authorList>
    </citation>
    <scope>NUCLEOTIDE SEQUENCE [LARGE SCALE GENOMIC DNA]</scope>
    <source>
        <tissue evidence="1">Muscle</tissue>
    </source>
</reference>